<dbReference type="PANTHER" id="PTHR43130">
    <property type="entry name" value="ARAC-FAMILY TRANSCRIPTIONAL REGULATOR"/>
    <property type="match status" value="1"/>
</dbReference>
<gene>
    <name evidence="2" type="ORF">CRN52_21455</name>
</gene>
<dbReference type="SUPFAM" id="SSF52317">
    <property type="entry name" value="Class I glutamine amidotransferase-like"/>
    <property type="match status" value="1"/>
</dbReference>
<reference evidence="2 3" key="1">
    <citation type="journal article" date="2018" name="Front. Microbiol.">
        <title>Phylogeny of Vibrio vulnificus from the Analysis of the Core-Genome: Implications for Intra-Species Taxonomy.</title>
        <authorList>
            <person name="Roig F.J."/>
            <person name="Gonzalez-Candelas F."/>
            <person name="Sanjuan E."/>
            <person name="Fouz B."/>
            <person name="Feil E.J."/>
            <person name="Llorens C."/>
            <person name="Baker-Austin C."/>
            <person name="Oliver J.D."/>
            <person name="Danin-Poleg Y."/>
            <person name="Gibas C.J."/>
            <person name="Kashi Y."/>
            <person name="Gulig P.A."/>
            <person name="Morrison S.S."/>
            <person name="Amaro C."/>
        </authorList>
    </citation>
    <scope>NUCLEOTIDE SEQUENCE [LARGE SCALE GENOMIC DNA]</scope>
    <source>
        <strain evidence="2 3">CECT4608</strain>
    </source>
</reference>
<feature type="domain" description="DJ-1/PfpI" evidence="1">
    <location>
        <begin position="3"/>
        <end position="171"/>
    </location>
</feature>
<accession>A0A2S3QXC4</accession>
<dbReference type="InterPro" id="IPR052158">
    <property type="entry name" value="INH-QAR"/>
</dbReference>
<evidence type="ECO:0000313" key="2">
    <source>
        <dbReference type="EMBL" id="POB43060.1"/>
    </source>
</evidence>
<name>A0A2S3QXC4_VIBVL</name>
<dbReference type="Pfam" id="PF01965">
    <property type="entry name" value="DJ-1_PfpI"/>
    <property type="match status" value="1"/>
</dbReference>
<dbReference type="InterPro" id="IPR002818">
    <property type="entry name" value="DJ-1/PfpI"/>
</dbReference>
<dbReference type="PANTHER" id="PTHR43130:SF3">
    <property type="entry name" value="HTH-TYPE TRANSCRIPTIONAL REGULATOR RV1931C"/>
    <property type="match status" value="1"/>
</dbReference>
<evidence type="ECO:0000313" key="3">
    <source>
        <dbReference type="Proteomes" id="UP000237466"/>
    </source>
</evidence>
<dbReference type="Gene3D" id="3.40.50.880">
    <property type="match status" value="1"/>
</dbReference>
<evidence type="ECO:0000259" key="1">
    <source>
        <dbReference type="Pfam" id="PF01965"/>
    </source>
</evidence>
<dbReference type="EMBL" id="PDGH01000136">
    <property type="protein sequence ID" value="POB43060.1"/>
    <property type="molecule type" value="Genomic_DNA"/>
</dbReference>
<sequence>MTKRTLVLLYPGAISYEVMYAIECLGAYGKVDITTPENHNHTDSSGLRICPTVNFEDVCITDYQALLVPGGNPDSIMGSDQIASFIEKAHESSLVIGGICAGVLVLARAGILKGVKITHNYTEKYAPESSVQLTRPYWEGAIYEESLVQVDKRIVTAMPNGYVDFGLAVAEALELLDRKQKQFILSYHKQGAH</sequence>
<protein>
    <submittedName>
        <fullName evidence="2">Thiamine biosynthesis protein ThiJ</fullName>
    </submittedName>
</protein>
<organism evidence="2 3">
    <name type="scientific">Vibrio vulnificus</name>
    <dbReference type="NCBI Taxonomy" id="672"/>
    <lineage>
        <taxon>Bacteria</taxon>
        <taxon>Pseudomonadati</taxon>
        <taxon>Pseudomonadota</taxon>
        <taxon>Gammaproteobacteria</taxon>
        <taxon>Vibrionales</taxon>
        <taxon>Vibrionaceae</taxon>
        <taxon>Vibrio</taxon>
    </lineage>
</organism>
<dbReference type="RefSeq" id="WP_103201140.1">
    <property type="nucleotide sequence ID" value="NZ_JASMUA010000023.1"/>
</dbReference>
<comment type="caution">
    <text evidence="2">The sequence shown here is derived from an EMBL/GenBank/DDBJ whole genome shotgun (WGS) entry which is preliminary data.</text>
</comment>
<dbReference type="InterPro" id="IPR029062">
    <property type="entry name" value="Class_I_gatase-like"/>
</dbReference>
<dbReference type="Proteomes" id="UP000237466">
    <property type="component" value="Unassembled WGS sequence"/>
</dbReference>
<dbReference type="AlphaFoldDB" id="A0A2S3QXC4"/>
<proteinExistence type="predicted"/>